<reference evidence="4 5" key="1">
    <citation type="submission" date="2018-12" db="EMBL/GenBank/DDBJ databases">
        <authorList>
            <person name="Toschakov S.V."/>
        </authorList>
    </citation>
    <scope>NUCLEOTIDE SEQUENCE [LARGE SCALE GENOMIC DNA]</scope>
    <source>
        <strain evidence="4 5">GM2012</strain>
    </source>
</reference>
<accession>A0A432MJV4</accession>
<reference evidence="4 5" key="2">
    <citation type="submission" date="2019-01" db="EMBL/GenBank/DDBJ databases">
        <title>Tautonia sociabilis, a novel thermotolerant planctomycete of Isosphaeraceae family, isolated from a 4000 m deep subterranean habitat.</title>
        <authorList>
            <person name="Kovaleva O.L."/>
            <person name="Elcheninov A.G."/>
            <person name="Van Heerden E."/>
            <person name="Toshchakov S.V."/>
            <person name="Novikov A."/>
            <person name="Bonch-Osmolovskaya E.A."/>
            <person name="Kublanov I.V."/>
        </authorList>
    </citation>
    <scope>NUCLEOTIDE SEQUENCE [LARGE SCALE GENOMIC DNA]</scope>
    <source>
        <strain evidence="4 5">GM2012</strain>
    </source>
</reference>
<dbReference type="AlphaFoldDB" id="A0A432MJV4"/>
<evidence type="ECO:0000256" key="2">
    <source>
        <dbReference type="SAM" id="SignalP"/>
    </source>
</evidence>
<dbReference type="Pfam" id="PF03629">
    <property type="entry name" value="SASA"/>
    <property type="match status" value="1"/>
</dbReference>
<dbReference type="GO" id="GO:0005975">
    <property type="term" value="P:carbohydrate metabolic process"/>
    <property type="evidence" value="ECO:0007669"/>
    <property type="project" value="TreeGrafter"/>
</dbReference>
<feature type="chain" id="PRO_5019467381" evidence="2">
    <location>
        <begin position="24"/>
        <end position="471"/>
    </location>
</feature>
<dbReference type="PROSITE" id="PS51318">
    <property type="entry name" value="TAT"/>
    <property type="match status" value="1"/>
</dbReference>
<proteinExistence type="predicted"/>
<dbReference type="RefSeq" id="WP_126725681.1">
    <property type="nucleotide sequence ID" value="NZ_RYZH01000021.1"/>
</dbReference>
<name>A0A432MJV4_9BACT</name>
<dbReference type="PANTHER" id="PTHR22901">
    <property type="entry name" value="SIALATE O-ACETYLESTERASE"/>
    <property type="match status" value="1"/>
</dbReference>
<sequence length="471" mass="50722">MLRRTFLATAAIAALGAALPAAAELSPNPIFSDGMVLQRGTTVPIWGTADDGAEVTVTFRGQTATATADGGKWQARLHDLEAGGPDELTISSGGETITIKDVLVGEVWVCSGQSNMQWTVANSADPETVIANAKDDQLRLLTVPRVGTAEPQDRVDVSWSPTTPETIPGFSAVAYHFGKTLRAELGVPVGLISTNYGGTPAEAWTAREALAADPLLKPILDRPLHERESHRPGWLYNAMIHPIVPFAIAGAIWYQGESNAGRAYEYRTLFPAMIRNWRNAWGRGDFPFLLVQLAPFMKIEEQPTESAWAELREAQLMSTQVLRNVGMAVITDVGEQDDIHPKQKEPVGIRLALAALALGYDQDVCYSGPTLKSARFEDGKAILTFDHTCGGLVAKDGSLTGFTIAGADRKFVNASAEIVSEDTIEVSSPEVERPASVRFGWANFPVVNLFNEAGLPASPFRTDDWPGVTGP</sequence>
<organism evidence="4 5">
    <name type="scientific">Tautonia sociabilis</name>
    <dbReference type="NCBI Taxonomy" id="2080755"/>
    <lineage>
        <taxon>Bacteria</taxon>
        <taxon>Pseudomonadati</taxon>
        <taxon>Planctomycetota</taxon>
        <taxon>Planctomycetia</taxon>
        <taxon>Isosphaerales</taxon>
        <taxon>Isosphaeraceae</taxon>
        <taxon>Tautonia</taxon>
    </lineage>
</organism>
<dbReference type="Proteomes" id="UP000280296">
    <property type="component" value="Unassembled WGS sequence"/>
</dbReference>
<feature type="domain" description="Sialate O-acetylesterase" evidence="3">
    <location>
        <begin position="106"/>
        <end position="352"/>
    </location>
</feature>
<dbReference type="InterPro" id="IPR036514">
    <property type="entry name" value="SGNH_hydro_sf"/>
</dbReference>
<gene>
    <name evidence="4" type="ORF">TsocGM_12355</name>
</gene>
<dbReference type="InterPro" id="IPR006311">
    <property type="entry name" value="TAT_signal"/>
</dbReference>
<keyword evidence="5" id="KW-1185">Reference proteome</keyword>
<dbReference type="Gene3D" id="3.40.50.1110">
    <property type="entry name" value="SGNH hydrolase"/>
    <property type="match status" value="1"/>
</dbReference>
<comment type="caution">
    <text evidence="4">The sequence shown here is derived from an EMBL/GenBank/DDBJ whole genome shotgun (WGS) entry which is preliminary data.</text>
</comment>
<dbReference type="EMBL" id="RYZH01000021">
    <property type="protein sequence ID" value="RUL87465.1"/>
    <property type="molecule type" value="Genomic_DNA"/>
</dbReference>
<dbReference type="PANTHER" id="PTHR22901:SF0">
    <property type="entry name" value="SIALATE O-ACETYLESTERASE"/>
    <property type="match status" value="1"/>
</dbReference>
<dbReference type="OrthoDB" id="9795554at2"/>
<evidence type="ECO:0000313" key="4">
    <source>
        <dbReference type="EMBL" id="RUL87465.1"/>
    </source>
</evidence>
<dbReference type="InterPro" id="IPR039329">
    <property type="entry name" value="SIAE"/>
</dbReference>
<dbReference type="GO" id="GO:0001681">
    <property type="term" value="F:sialate O-acetylesterase activity"/>
    <property type="evidence" value="ECO:0007669"/>
    <property type="project" value="InterPro"/>
</dbReference>
<dbReference type="InterPro" id="IPR005181">
    <property type="entry name" value="SASA"/>
</dbReference>
<evidence type="ECO:0000256" key="1">
    <source>
        <dbReference type="ARBA" id="ARBA00022801"/>
    </source>
</evidence>
<keyword evidence="1" id="KW-0378">Hydrolase</keyword>
<keyword evidence="2" id="KW-0732">Signal</keyword>
<feature type="signal peptide" evidence="2">
    <location>
        <begin position="1"/>
        <end position="23"/>
    </location>
</feature>
<protein>
    <submittedName>
        <fullName evidence="4">Sialate O-acetylesterase</fullName>
    </submittedName>
</protein>
<dbReference type="SUPFAM" id="SSF52266">
    <property type="entry name" value="SGNH hydrolase"/>
    <property type="match status" value="1"/>
</dbReference>
<evidence type="ECO:0000259" key="3">
    <source>
        <dbReference type="Pfam" id="PF03629"/>
    </source>
</evidence>
<evidence type="ECO:0000313" key="5">
    <source>
        <dbReference type="Proteomes" id="UP000280296"/>
    </source>
</evidence>